<gene>
    <name evidence="2" type="ORF">ACA1_264250</name>
</gene>
<dbReference type="Proteomes" id="UP000011083">
    <property type="component" value="Unassembled WGS sequence"/>
</dbReference>
<accession>L8H175</accession>
<dbReference type="RefSeq" id="XP_004341339.1">
    <property type="nucleotide sequence ID" value="XM_004341291.1"/>
</dbReference>
<reference evidence="2 3" key="1">
    <citation type="journal article" date="2013" name="Genome Biol.">
        <title>Genome of Acanthamoeba castellanii highlights extensive lateral gene transfer and early evolution of tyrosine kinase signaling.</title>
        <authorList>
            <person name="Clarke M."/>
            <person name="Lohan A.J."/>
            <person name="Liu B."/>
            <person name="Lagkouvardos I."/>
            <person name="Roy S."/>
            <person name="Zafar N."/>
            <person name="Bertelli C."/>
            <person name="Schilde C."/>
            <person name="Kianianmomeni A."/>
            <person name="Burglin T.R."/>
            <person name="Frech C."/>
            <person name="Turcotte B."/>
            <person name="Kopec K.O."/>
            <person name="Synnott J.M."/>
            <person name="Choo C."/>
            <person name="Paponov I."/>
            <person name="Finkler A."/>
            <person name="Soon Heng Tan C."/>
            <person name="Hutchins A.P."/>
            <person name="Weinmeier T."/>
            <person name="Rattei T."/>
            <person name="Chu J.S."/>
            <person name="Gimenez G."/>
            <person name="Irimia M."/>
            <person name="Rigden D.J."/>
            <person name="Fitzpatrick D.A."/>
            <person name="Lorenzo-Morales J."/>
            <person name="Bateman A."/>
            <person name="Chiu C.H."/>
            <person name="Tang P."/>
            <person name="Hegemann P."/>
            <person name="Fromm H."/>
            <person name="Raoult D."/>
            <person name="Greub G."/>
            <person name="Miranda-Saavedra D."/>
            <person name="Chen N."/>
            <person name="Nash P."/>
            <person name="Ginger M.L."/>
            <person name="Horn M."/>
            <person name="Schaap P."/>
            <person name="Caler L."/>
            <person name="Loftus B."/>
        </authorList>
    </citation>
    <scope>NUCLEOTIDE SEQUENCE [LARGE SCALE GENOMIC DNA]</scope>
    <source>
        <strain evidence="2 3">Neff</strain>
    </source>
</reference>
<feature type="compositionally biased region" description="Basic and acidic residues" evidence="1">
    <location>
        <begin position="365"/>
        <end position="395"/>
    </location>
</feature>
<feature type="compositionally biased region" description="Acidic residues" evidence="1">
    <location>
        <begin position="454"/>
        <end position="476"/>
    </location>
</feature>
<feature type="compositionally biased region" description="Acidic residues" evidence="1">
    <location>
        <begin position="416"/>
        <end position="445"/>
    </location>
</feature>
<feature type="compositionally biased region" description="Pro residues" evidence="1">
    <location>
        <begin position="38"/>
        <end position="47"/>
    </location>
</feature>
<protein>
    <submittedName>
        <fullName evidence="2">Uncharacterized protein</fullName>
    </submittedName>
</protein>
<dbReference type="GeneID" id="14920028"/>
<proteinExistence type="predicted"/>
<organism evidence="2 3">
    <name type="scientific">Acanthamoeba castellanii (strain ATCC 30010 / Neff)</name>
    <dbReference type="NCBI Taxonomy" id="1257118"/>
    <lineage>
        <taxon>Eukaryota</taxon>
        <taxon>Amoebozoa</taxon>
        <taxon>Discosea</taxon>
        <taxon>Longamoebia</taxon>
        <taxon>Centramoebida</taxon>
        <taxon>Acanthamoebidae</taxon>
        <taxon>Acanthamoeba</taxon>
    </lineage>
</organism>
<evidence type="ECO:0000256" key="1">
    <source>
        <dbReference type="SAM" id="MobiDB-lite"/>
    </source>
</evidence>
<feature type="compositionally biased region" description="Basic and acidic residues" evidence="1">
    <location>
        <begin position="405"/>
        <end position="415"/>
    </location>
</feature>
<dbReference type="VEuPathDB" id="AmoebaDB:ACA1_264250"/>
<dbReference type="EMBL" id="KB007933">
    <property type="protein sequence ID" value="ELR19254.1"/>
    <property type="molecule type" value="Genomic_DNA"/>
</dbReference>
<feature type="region of interest" description="Disordered" evidence="1">
    <location>
        <begin position="138"/>
        <end position="205"/>
    </location>
</feature>
<dbReference type="KEGG" id="acan:ACA1_264250"/>
<evidence type="ECO:0000313" key="2">
    <source>
        <dbReference type="EMBL" id="ELR19254.1"/>
    </source>
</evidence>
<sequence>MSLPPNKTPPPPLRHLTTLLPSAHPPNDGHQDAAPAPSLAPLPPPPTLFSMAGLPGRGYPLPPGYPTPSGASPMQTLLMGPPGVAPANVQQPHPQVVQQLIQHYLLQVQAQAQAQIQAQAQAQVQAQVAQVQAQAQQERKSKSDCSSSSNGNSKSSSRSKRNSARDRPNCKTGRLTSRMATNPLRPNQARPTRPSLRLLHRGRGPSQHQRALWRLLIGHRSQAPRARASDSAQSLDRVRPSFPCTRCSPSSLLRHRLHPLHHRHRLHPRVRRLHQRPKQHRLCQRRRRWYPSPRRQCQCPARRPSSNRRRIVMEHGVGTGKTFFLEMGIAVVSDMLKGINSGEIKQVYVPPQELVEARKRKEEEAALRKKQSAEKARIYRQRERERKIQQREERRRIARERKQKAKEDRLAKAEQGEEEEEDEDDEEEEEDEEDEANEGEEDAMEEVGKKAEEAGDSAPEDAEANDDMEEEEEVADELPRRRGRPIKKPQQQQPKAKEGAAQERKGDDQVRQEEQKEEKVANPPKRDSCAELGA</sequence>
<feature type="compositionally biased region" description="Pro residues" evidence="1">
    <location>
        <begin position="1"/>
        <end position="13"/>
    </location>
</feature>
<evidence type="ECO:0000313" key="3">
    <source>
        <dbReference type="Proteomes" id="UP000011083"/>
    </source>
</evidence>
<feature type="region of interest" description="Disordered" evidence="1">
    <location>
        <begin position="1"/>
        <end position="73"/>
    </location>
</feature>
<name>L8H175_ACACF</name>
<dbReference type="AlphaFoldDB" id="L8H175"/>
<keyword evidence="3" id="KW-1185">Reference proteome</keyword>
<feature type="compositionally biased region" description="Basic and acidic residues" evidence="1">
    <location>
        <begin position="495"/>
        <end position="534"/>
    </location>
</feature>
<feature type="compositionally biased region" description="Low complexity" evidence="1">
    <location>
        <begin position="144"/>
        <end position="156"/>
    </location>
</feature>
<feature type="region of interest" description="Disordered" evidence="1">
    <location>
        <begin position="365"/>
        <end position="534"/>
    </location>
</feature>